<dbReference type="CDD" id="cd01286">
    <property type="entry name" value="deoxycytidylate_deaminase"/>
    <property type="match status" value="1"/>
</dbReference>
<dbReference type="PROSITE" id="PS51747">
    <property type="entry name" value="CYT_DCMP_DEAMINASES_2"/>
    <property type="match status" value="1"/>
</dbReference>
<dbReference type="Proteomes" id="UP000231092">
    <property type="component" value="Unassembled WGS sequence"/>
</dbReference>
<dbReference type="GO" id="GO:0005524">
    <property type="term" value="F:ATP binding"/>
    <property type="evidence" value="ECO:0007669"/>
    <property type="project" value="UniProtKB-KW"/>
</dbReference>
<dbReference type="EC" id="2.7.7.87" evidence="5"/>
<dbReference type="OrthoDB" id="9814580at2"/>
<evidence type="ECO:0000256" key="4">
    <source>
        <dbReference type="ARBA" id="ARBA00007663"/>
    </source>
</evidence>
<dbReference type="InterPro" id="IPR035105">
    <property type="entry name" value="Deoxycytidylate_deaminase_dom"/>
</dbReference>
<dbReference type="InterPro" id="IPR016193">
    <property type="entry name" value="Cytidine_deaminase-like"/>
</dbReference>
<evidence type="ECO:0000256" key="14">
    <source>
        <dbReference type="ARBA" id="ARBA00022801"/>
    </source>
</evidence>
<dbReference type="FunFam" id="3.90.870.10:FF:000008">
    <property type="entry name" value="Threonylcarbamoyl-AMP synthase"/>
    <property type="match status" value="1"/>
</dbReference>
<dbReference type="GO" id="GO:0005737">
    <property type="term" value="C:cytoplasm"/>
    <property type="evidence" value="ECO:0007669"/>
    <property type="project" value="UniProtKB-SubCell"/>
</dbReference>
<comment type="similarity">
    <text evidence="3">Belongs to the cytidine and deoxycytidylate deaminase family.</text>
</comment>
<protein>
    <recommendedName>
        <fullName evidence="6">Threonylcarbamoyl-AMP synthase</fullName>
        <ecNumber evidence="5">2.7.7.87</ecNumber>
    </recommendedName>
    <alternativeName>
        <fullName evidence="17">L-threonylcarbamoyladenylate synthase</fullName>
    </alternativeName>
</protein>
<comment type="caution">
    <text evidence="21">The sequence shown here is derived from an EMBL/GenBank/DDBJ whole genome shotgun (WGS) entry which is preliminary data.</text>
</comment>
<evidence type="ECO:0000256" key="18">
    <source>
        <dbReference type="ARBA" id="ARBA00048366"/>
    </source>
</evidence>
<dbReference type="NCBIfam" id="TIGR00057">
    <property type="entry name" value="L-threonylcarbamoyladenylate synthase"/>
    <property type="match status" value="1"/>
</dbReference>
<dbReference type="InterPro" id="IPR002125">
    <property type="entry name" value="CMP_dCMP_dom"/>
</dbReference>
<keyword evidence="8" id="KW-0808">Transferase</keyword>
<dbReference type="Gene3D" id="3.90.870.10">
    <property type="entry name" value="DHBP synthase"/>
    <property type="match status" value="1"/>
</dbReference>
<proteinExistence type="inferred from homology"/>
<evidence type="ECO:0000256" key="7">
    <source>
        <dbReference type="ARBA" id="ARBA00022490"/>
    </source>
</evidence>
<dbReference type="GO" id="GO:0061710">
    <property type="term" value="F:L-threonylcarbamoyladenylate synthase"/>
    <property type="evidence" value="ECO:0007669"/>
    <property type="project" value="UniProtKB-EC"/>
</dbReference>
<dbReference type="PROSITE" id="PS51163">
    <property type="entry name" value="YRDC"/>
    <property type="match status" value="1"/>
</dbReference>
<evidence type="ECO:0000256" key="13">
    <source>
        <dbReference type="ARBA" id="ARBA00022741"/>
    </source>
</evidence>
<evidence type="ECO:0000256" key="11">
    <source>
        <dbReference type="ARBA" id="ARBA00022723"/>
    </source>
</evidence>
<dbReference type="InterPro" id="IPR038385">
    <property type="entry name" value="Sua5/YwlC_C"/>
</dbReference>
<gene>
    <name evidence="21" type="ORF">H171_3512</name>
</gene>
<name>A0A2M8Z901_9FIRM</name>
<dbReference type="Pfam" id="PF00383">
    <property type="entry name" value="dCMP_cyt_deam_1"/>
    <property type="match status" value="1"/>
</dbReference>
<dbReference type="PANTHER" id="PTHR11086">
    <property type="entry name" value="DEOXYCYTIDYLATE DEAMINASE-RELATED"/>
    <property type="match status" value="1"/>
</dbReference>
<accession>A0A2M8Z901</accession>
<dbReference type="EMBL" id="PGET01000001">
    <property type="protein sequence ID" value="PJJ29945.1"/>
    <property type="molecule type" value="Genomic_DNA"/>
</dbReference>
<evidence type="ECO:0000256" key="12">
    <source>
        <dbReference type="ARBA" id="ARBA00022727"/>
    </source>
</evidence>
<evidence type="ECO:0000256" key="17">
    <source>
        <dbReference type="ARBA" id="ARBA00029774"/>
    </source>
</evidence>
<evidence type="ECO:0000256" key="8">
    <source>
        <dbReference type="ARBA" id="ARBA00022679"/>
    </source>
</evidence>
<evidence type="ECO:0000256" key="5">
    <source>
        <dbReference type="ARBA" id="ARBA00012584"/>
    </source>
</evidence>
<dbReference type="InterPro" id="IPR005145">
    <property type="entry name" value="Sua5_C"/>
</dbReference>
<comment type="subcellular location">
    <subcellularLocation>
        <location evidence="2">Cytoplasm</location>
    </subcellularLocation>
</comment>
<dbReference type="Pfam" id="PF03481">
    <property type="entry name" value="Sua5_C"/>
    <property type="match status" value="1"/>
</dbReference>
<dbReference type="SUPFAM" id="SSF55821">
    <property type="entry name" value="YrdC/RibB"/>
    <property type="match status" value="1"/>
</dbReference>
<keyword evidence="16" id="KW-0067">ATP-binding</keyword>
<evidence type="ECO:0000313" key="21">
    <source>
        <dbReference type="EMBL" id="PJJ29945.1"/>
    </source>
</evidence>
<dbReference type="FunFam" id="3.40.140.10:FF:000021">
    <property type="entry name" value="Deoxycytidylate deaminase"/>
    <property type="match status" value="1"/>
</dbReference>
<evidence type="ECO:0000256" key="3">
    <source>
        <dbReference type="ARBA" id="ARBA00006576"/>
    </source>
</evidence>
<keyword evidence="9" id="KW-0819">tRNA processing</keyword>
<keyword evidence="14" id="KW-0378">Hydrolase</keyword>
<sequence length="549" mass="59814">MKTERIIIEDKEQPEEELLKKPAEILRKGGLVAFPTETVYGLGANALNEEAAGKIYAAKGRPSDNPLIAHIADFDDLPPLVSVIPEAGRRLMEAFWPGPLTLIFPKSELVPYGTTGGLDTVAVRMPADPVANALIRLAGVPVAAPSANTSGRPSPTTADHVWQDMNGKIDMIVDGGAVGIGVESTIIDVSGDEPVILRPGAITQEMAFSVLGQEVPLDPAIVSGPMKADVRPKAPGMKYKHYAPKAELTLVEGETENVIQTINRLAEEKLSKGFRVGIICTEETKGRYPEGMVRSMGLRAREETIAHNLYGVLREFDDLEADFIFSESFSRDHLGQAIMNRLTKAAGYHILNAGCKADSVHDYPCTPDEAGWALPIKHGQEGGKDMAGKREDYITWDEYFMGVAALSARRSKDPSTQVGACIVSQDNKILSMGYNGFPMGCSDDEFPWDKEDEQADPYNAKYFYSTHSELNAILNYRGGSLEGSKLYVTLFPCNECAKAIIQAGIKTIVYGSDKYDGTPAVNASKRMLNAAGVRYYQYQPTGRKIEIEV</sequence>
<feature type="domain" description="CMP/dCMP-type deaminase" evidence="20">
    <location>
        <begin position="395"/>
        <end position="535"/>
    </location>
</feature>
<keyword evidence="13" id="KW-0547">Nucleotide-binding</keyword>
<dbReference type="GO" id="GO:0046872">
    <property type="term" value="F:metal ion binding"/>
    <property type="evidence" value="ECO:0007669"/>
    <property type="project" value="UniProtKB-KW"/>
</dbReference>
<evidence type="ECO:0000259" key="19">
    <source>
        <dbReference type="PROSITE" id="PS51163"/>
    </source>
</evidence>
<dbReference type="PANTHER" id="PTHR11086:SF18">
    <property type="entry name" value="DEOXYCYTIDYLATE DEAMINASE"/>
    <property type="match status" value="1"/>
</dbReference>
<evidence type="ECO:0000256" key="1">
    <source>
        <dbReference type="ARBA" id="ARBA00001947"/>
    </source>
</evidence>
<dbReference type="SUPFAM" id="SSF53927">
    <property type="entry name" value="Cytidine deaminase-like"/>
    <property type="match status" value="1"/>
</dbReference>
<dbReference type="Gene3D" id="3.40.140.10">
    <property type="entry name" value="Cytidine Deaminase, domain 2"/>
    <property type="match status" value="1"/>
</dbReference>
<evidence type="ECO:0000259" key="20">
    <source>
        <dbReference type="PROSITE" id="PS51747"/>
    </source>
</evidence>
<evidence type="ECO:0000256" key="6">
    <source>
        <dbReference type="ARBA" id="ARBA00015492"/>
    </source>
</evidence>
<keyword evidence="12" id="KW-0545">Nucleotide biosynthesis</keyword>
<dbReference type="GO" id="GO:0004132">
    <property type="term" value="F:dCMP deaminase activity"/>
    <property type="evidence" value="ECO:0007669"/>
    <property type="project" value="TreeGrafter"/>
</dbReference>
<comment type="similarity">
    <text evidence="4">Belongs to the SUA5 family.</text>
</comment>
<dbReference type="InterPro" id="IPR017945">
    <property type="entry name" value="DHBP_synth_RibB-like_a/b_dom"/>
</dbReference>
<feature type="domain" description="YrdC-like" evidence="19">
    <location>
        <begin position="16"/>
        <end position="202"/>
    </location>
</feature>
<evidence type="ECO:0000256" key="16">
    <source>
        <dbReference type="ARBA" id="ARBA00022840"/>
    </source>
</evidence>
<comment type="cofactor">
    <cofactor evidence="1">
        <name>Zn(2+)</name>
        <dbReference type="ChEBI" id="CHEBI:29105"/>
    </cofactor>
</comment>
<keyword evidence="10" id="KW-0548">Nucleotidyltransferase</keyword>
<dbReference type="GO" id="GO:0009165">
    <property type="term" value="P:nucleotide biosynthetic process"/>
    <property type="evidence" value="ECO:0007669"/>
    <property type="project" value="UniProtKB-KW"/>
</dbReference>
<evidence type="ECO:0000256" key="15">
    <source>
        <dbReference type="ARBA" id="ARBA00022833"/>
    </source>
</evidence>
<organism evidence="21 22">
    <name type="scientific">[Clostridium] celerecrescens 18A</name>
    <dbReference type="NCBI Taxonomy" id="1286362"/>
    <lineage>
        <taxon>Bacteria</taxon>
        <taxon>Bacillati</taxon>
        <taxon>Bacillota</taxon>
        <taxon>Clostridia</taxon>
        <taxon>Lachnospirales</taxon>
        <taxon>Lachnospiraceae</taxon>
        <taxon>Lacrimispora</taxon>
    </lineage>
</organism>
<keyword evidence="11" id="KW-0479">Metal-binding</keyword>
<evidence type="ECO:0000313" key="22">
    <source>
        <dbReference type="Proteomes" id="UP000231092"/>
    </source>
</evidence>
<dbReference type="Gene3D" id="3.40.50.11030">
    <property type="entry name" value="Threonylcarbamoyl-AMP synthase, C-terminal domain"/>
    <property type="match status" value="1"/>
</dbReference>
<dbReference type="Pfam" id="PF01300">
    <property type="entry name" value="Sua5_yciO_yrdC"/>
    <property type="match status" value="1"/>
</dbReference>
<reference evidence="21 22" key="1">
    <citation type="submission" date="2017-11" db="EMBL/GenBank/DDBJ databases">
        <title>Understudied soil microbes with underappreciated capabilities: Untangling the Clostridium saccharolyticum group.</title>
        <authorList>
            <person name="Leschine S."/>
        </authorList>
    </citation>
    <scope>NUCLEOTIDE SEQUENCE [LARGE SCALE GENOMIC DNA]</scope>
    <source>
        <strain evidence="21 22">18A</strain>
    </source>
</reference>
<evidence type="ECO:0000256" key="10">
    <source>
        <dbReference type="ARBA" id="ARBA00022695"/>
    </source>
</evidence>
<dbReference type="InterPro" id="IPR015517">
    <property type="entry name" value="dCMP_deaminase-rel"/>
</dbReference>
<evidence type="ECO:0000256" key="9">
    <source>
        <dbReference type="ARBA" id="ARBA00022694"/>
    </source>
</evidence>
<dbReference type="GO" id="GO:0008033">
    <property type="term" value="P:tRNA processing"/>
    <property type="evidence" value="ECO:0007669"/>
    <property type="project" value="UniProtKB-KW"/>
</dbReference>
<keyword evidence="7" id="KW-0963">Cytoplasm</keyword>
<evidence type="ECO:0000256" key="2">
    <source>
        <dbReference type="ARBA" id="ARBA00004496"/>
    </source>
</evidence>
<dbReference type="GO" id="GO:0003725">
    <property type="term" value="F:double-stranded RNA binding"/>
    <property type="evidence" value="ECO:0007669"/>
    <property type="project" value="InterPro"/>
</dbReference>
<keyword evidence="15" id="KW-0862">Zinc</keyword>
<dbReference type="AlphaFoldDB" id="A0A2M8Z901"/>
<dbReference type="InterPro" id="IPR006070">
    <property type="entry name" value="Sua5-like_dom"/>
</dbReference>
<dbReference type="FunFam" id="3.40.50.11030:FF:000001">
    <property type="entry name" value="Threonylcarbamoyl-AMP synthase"/>
    <property type="match status" value="1"/>
</dbReference>
<comment type="catalytic activity">
    <reaction evidence="18">
        <text>L-threonine + hydrogencarbonate + ATP = L-threonylcarbamoyladenylate + diphosphate + H2O</text>
        <dbReference type="Rhea" id="RHEA:36407"/>
        <dbReference type="ChEBI" id="CHEBI:15377"/>
        <dbReference type="ChEBI" id="CHEBI:17544"/>
        <dbReference type="ChEBI" id="CHEBI:30616"/>
        <dbReference type="ChEBI" id="CHEBI:33019"/>
        <dbReference type="ChEBI" id="CHEBI:57926"/>
        <dbReference type="ChEBI" id="CHEBI:73682"/>
        <dbReference type="EC" id="2.7.7.87"/>
    </reaction>
</comment>